<accession>A0AAC9VJ76</accession>
<protein>
    <recommendedName>
        <fullName evidence="1">Transposase DDE domain-containing protein</fullName>
    </recommendedName>
</protein>
<organism evidence="2 3">
    <name type="scientific">Candidatus Williamhamiltonella defendens</name>
    <dbReference type="NCBI Taxonomy" id="138072"/>
    <lineage>
        <taxon>Bacteria</taxon>
        <taxon>Pseudomonadati</taxon>
        <taxon>Pseudomonadota</taxon>
        <taxon>Gammaproteobacteria</taxon>
        <taxon>Enterobacterales</taxon>
        <taxon>Enterobacteriaceae</taxon>
        <taxon>aphid secondary symbionts</taxon>
        <taxon>Candidatus Williamhamiltonella</taxon>
    </lineage>
</organism>
<gene>
    <name evidence="2" type="ORF">CJJ18_01805</name>
</gene>
<feature type="domain" description="Transposase DDE" evidence="1">
    <location>
        <begin position="5"/>
        <end position="40"/>
    </location>
</feature>
<dbReference type="Pfam" id="PF13612">
    <property type="entry name" value="DDE_Tnp_1_3"/>
    <property type="match status" value="1"/>
</dbReference>
<dbReference type="Proteomes" id="UP000792865">
    <property type="component" value="Chromosome"/>
</dbReference>
<evidence type="ECO:0000313" key="3">
    <source>
        <dbReference type="Proteomes" id="UP000792865"/>
    </source>
</evidence>
<evidence type="ECO:0000313" key="2">
    <source>
        <dbReference type="EMBL" id="ASV33052.1"/>
    </source>
</evidence>
<proteinExistence type="predicted"/>
<reference evidence="2" key="1">
    <citation type="submission" date="2017-08" db="EMBL/GenBank/DDBJ databases">
        <title>Genome sequence of Candidatus Hamiltonella defensa from Acyrthosiphon pisum strain MI47.</title>
        <authorList>
            <person name="Patel V.A."/>
            <person name="Chevignon G."/>
            <person name="Russell J.A."/>
            <person name="Oliver K.M."/>
        </authorList>
    </citation>
    <scope>NUCLEOTIDE SEQUENCE</scope>
    <source>
        <strain evidence="2">MI47</strain>
    </source>
</reference>
<dbReference type="EMBL" id="CP022932">
    <property type="protein sequence ID" value="ASV33052.1"/>
    <property type="molecule type" value="Genomic_DNA"/>
</dbReference>
<name>A0AAC9VJ76_9ENTR</name>
<evidence type="ECO:0000259" key="1">
    <source>
        <dbReference type="Pfam" id="PF13612"/>
    </source>
</evidence>
<dbReference type="InterPro" id="IPR025668">
    <property type="entry name" value="Tnp_DDE_dom"/>
</dbReference>
<dbReference type="AlphaFoldDB" id="A0AAC9VJ76"/>
<sequence>MHLIKHSEFDLSLLHKRSLIAIIFDQLKNLCQIEHSRHRKIPDFIVNCL</sequence>